<protein>
    <recommendedName>
        <fullName evidence="2">Reverse transcriptase domain-containing protein</fullName>
    </recommendedName>
</protein>
<name>A0A1B6KA75_9HEMI</name>
<dbReference type="Gene3D" id="3.30.70.270">
    <property type="match status" value="1"/>
</dbReference>
<accession>A0A1B6KA75</accession>
<feature type="non-terminal residue" evidence="1">
    <location>
        <position position="1"/>
    </location>
</feature>
<dbReference type="InterPro" id="IPR043128">
    <property type="entry name" value="Rev_trsase/Diguanyl_cyclase"/>
</dbReference>
<dbReference type="PANTHER" id="PTHR47331">
    <property type="entry name" value="PHD-TYPE DOMAIN-CONTAINING PROTEIN"/>
    <property type="match status" value="1"/>
</dbReference>
<dbReference type="InterPro" id="IPR008042">
    <property type="entry name" value="Retrotrans_Pao"/>
</dbReference>
<sequence>QVCNQRLIKTLAEKNIILSDVSYSKEISSTDIDILIGPGAWANIITSEFQRINDQLVAIKTQLGWTLVGSSDNKSSIVSTMFVTSLPSQDIKQFWDLETMGILQPTEKLKEEEKDKEVLQFFEDTVKRERGGRYCVKLPWIKDHPDLQTNRLQAEKRLHSTTRKLHKMNLYSGYDSVFKDWLNRGIIEKVTDHDKTSQGMKTHYLPHHAVVKEGSSTRIRPVFDASTKDVNGYCVNGCLEPGPNLIELIPVVLTNFRKYTFALTSDIEKAFLQISVDPTDRDMLRFLWWESGEIIVYRHARVVFGLSCSPFLLGAVIKSHLENVSPELQMVAETLKKSFYVDNCLTGVNQLHEQEKFISEAHTLLKQGGFNLRGWAGNGIFTSDDHVENILGLRWFCSRDEVCCNTSFLKLKPAELTRRTLLSCAQSIFDPIGITAPVALVPKLILQKTWALRAGWDDELPEEMQKEYYMWAEQLEFLEMCTMSRRIFINESSTIHVFCDASKDAFGSCIFLRTVDNGLVHVNLILAKSRVAPIKPMSMPRLELMGAITGVRLYLLALKCLDD</sequence>
<proteinExistence type="predicted"/>
<reference evidence="1" key="1">
    <citation type="submission" date="2015-11" db="EMBL/GenBank/DDBJ databases">
        <title>De novo transcriptome assembly of four potential Pierce s Disease insect vectors from Arizona vineyards.</title>
        <authorList>
            <person name="Tassone E.E."/>
        </authorList>
    </citation>
    <scope>NUCLEOTIDE SEQUENCE</scope>
</reference>
<dbReference type="EMBL" id="GEBQ01031637">
    <property type="protein sequence ID" value="JAT08340.1"/>
    <property type="molecule type" value="Transcribed_RNA"/>
</dbReference>
<gene>
    <name evidence="1" type="ORF">g.47513</name>
</gene>
<evidence type="ECO:0000313" key="1">
    <source>
        <dbReference type="EMBL" id="JAT08340.1"/>
    </source>
</evidence>
<dbReference type="PANTHER" id="PTHR47331:SF1">
    <property type="entry name" value="GAG-LIKE PROTEIN"/>
    <property type="match status" value="1"/>
</dbReference>
<dbReference type="SUPFAM" id="SSF56672">
    <property type="entry name" value="DNA/RNA polymerases"/>
    <property type="match status" value="1"/>
</dbReference>
<dbReference type="Pfam" id="PF05380">
    <property type="entry name" value="Peptidase_A17"/>
    <property type="match status" value="1"/>
</dbReference>
<dbReference type="AlphaFoldDB" id="A0A1B6KA75"/>
<dbReference type="GO" id="GO:0071897">
    <property type="term" value="P:DNA biosynthetic process"/>
    <property type="evidence" value="ECO:0007669"/>
    <property type="project" value="UniProtKB-ARBA"/>
</dbReference>
<organism evidence="1">
    <name type="scientific">Graphocephala atropunctata</name>
    <dbReference type="NCBI Taxonomy" id="36148"/>
    <lineage>
        <taxon>Eukaryota</taxon>
        <taxon>Metazoa</taxon>
        <taxon>Ecdysozoa</taxon>
        <taxon>Arthropoda</taxon>
        <taxon>Hexapoda</taxon>
        <taxon>Insecta</taxon>
        <taxon>Pterygota</taxon>
        <taxon>Neoptera</taxon>
        <taxon>Paraneoptera</taxon>
        <taxon>Hemiptera</taxon>
        <taxon>Auchenorrhyncha</taxon>
        <taxon>Membracoidea</taxon>
        <taxon>Cicadellidae</taxon>
        <taxon>Cicadellinae</taxon>
        <taxon>Cicadellini</taxon>
        <taxon>Graphocephala</taxon>
    </lineage>
</organism>
<evidence type="ECO:0008006" key="2">
    <source>
        <dbReference type="Google" id="ProtNLM"/>
    </source>
</evidence>
<dbReference type="Gene3D" id="3.10.10.10">
    <property type="entry name" value="HIV Type 1 Reverse Transcriptase, subunit A, domain 1"/>
    <property type="match status" value="1"/>
</dbReference>
<dbReference type="InterPro" id="IPR043502">
    <property type="entry name" value="DNA/RNA_pol_sf"/>
</dbReference>